<gene>
    <name evidence="2" type="ORF">PEX2_062910</name>
</gene>
<dbReference type="GeneID" id="27678982"/>
<dbReference type="InterPro" id="IPR036188">
    <property type="entry name" value="FAD/NAD-bd_sf"/>
</dbReference>
<dbReference type="InterPro" id="IPR006076">
    <property type="entry name" value="FAD-dep_OxRdtase"/>
</dbReference>
<dbReference type="Gene3D" id="3.30.9.10">
    <property type="entry name" value="D-Amino Acid Oxidase, subunit A, domain 2"/>
    <property type="match status" value="1"/>
</dbReference>
<proteinExistence type="predicted"/>
<dbReference type="PhylomeDB" id="A0A0A2JN56"/>
<name>A0A0A2JN56_PENEN</name>
<feature type="domain" description="FAD dependent oxidoreductase" evidence="1">
    <location>
        <begin position="61"/>
        <end position="460"/>
    </location>
</feature>
<accession>A0A0A2JN56</accession>
<keyword evidence="3" id="KW-1185">Reference proteome</keyword>
<dbReference type="SUPFAM" id="SSF51905">
    <property type="entry name" value="FAD/NAD(P)-binding domain"/>
    <property type="match status" value="1"/>
</dbReference>
<evidence type="ECO:0000313" key="3">
    <source>
        <dbReference type="Proteomes" id="UP000030143"/>
    </source>
</evidence>
<dbReference type="OrthoDB" id="512662at2759"/>
<dbReference type="PANTHER" id="PTHR13847:SF213">
    <property type="entry name" value="DEPENDENT OXIDOREDUCTASE, PUTATIVE-RELATED"/>
    <property type="match status" value="1"/>
</dbReference>
<dbReference type="RefSeq" id="XP_016596269.1">
    <property type="nucleotide sequence ID" value="XM_016743562.1"/>
</dbReference>
<dbReference type="Pfam" id="PF01266">
    <property type="entry name" value="DAO"/>
    <property type="match status" value="1"/>
</dbReference>
<dbReference type="HOGENOM" id="CLU_022730_2_1_1"/>
<evidence type="ECO:0000313" key="2">
    <source>
        <dbReference type="EMBL" id="KGO53680.1"/>
    </source>
</evidence>
<sequence>MPFATDILTDPSVSASARQQALNRVYSDPGVPQSSTTSSFWTQAPHNFSHGAAKDLPKEADTVIIGSGITGASIARTLLQNRASKPSSTSHPSVVMLEARTVCSGATGRNGGHILETADDYAEFSDVFGVDAARKLIRFRMSHLQEMLSVAEELGITTETQARKVQFLSVYFGDEPWKAALERMHRFKEGMPEESAEWTSYEGDAIPTELCLTRARGVIAGPAGALWPYKFVIGILKHLLADFPNDFRVEENTPVTAIHDETTANGPRYKVETSRGTVVARHVIHCTNAHVSHLVPGFLGRIFPVRGQMSAQTPGDNFPNQAADHSWIFNYDRGFDYMTQLPAGQMMLGGGFAQGEGGGLADLGISTDSDLSLYIDIHLSGALRAIFGSKDWGCVQGETVQAMWTGSMAFSSDGFPWVGQLPGVVTGRSEHGSEGAEWVCAAFGGDGMVQAWLGGKAVATMLLARDASLSETVSADLSWVPEQLLVSEERFAETALPREVDDDVHKANL</sequence>
<dbReference type="STRING" id="27334.A0A0A2JN56"/>
<dbReference type="AlphaFoldDB" id="A0A0A2JN56"/>
<organism evidence="2 3">
    <name type="scientific">Penicillium expansum</name>
    <name type="common">Blue mold rot fungus</name>
    <dbReference type="NCBI Taxonomy" id="27334"/>
    <lineage>
        <taxon>Eukaryota</taxon>
        <taxon>Fungi</taxon>
        <taxon>Dikarya</taxon>
        <taxon>Ascomycota</taxon>
        <taxon>Pezizomycotina</taxon>
        <taxon>Eurotiomycetes</taxon>
        <taxon>Eurotiomycetidae</taxon>
        <taxon>Eurotiales</taxon>
        <taxon>Aspergillaceae</taxon>
        <taxon>Penicillium</taxon>
    </lineage>
</organism>
<dbReference type="GO" id="GO:0005737">
    <property type="term" value="C:cytoplasm"/>
    <property type="evidence" value="ECO:0007669"/>
    <property type="project" value="TreeGrafter"/>
</dbReference>
<comment type="caution">
    <text evidence="2">The sequence shown here is derived from an EMBL/GenBank/DDBJ whole genome shotgun (WGS) entry which is preliminary data.</text>
</comment>
<reference evidence="2 3" key="1">
    <citation type="journal article" date="2015" name="Mol. Plant Microbe Interact.">
        <title>Genome, transcriptome, and functional analyses of Penicillium expansum provide new insights into secondary metabolism and pathogenicity.</title>
        <authorList>
            <person name="Ballester A.R."/>
            <person name="Marcet-Houben M."/>
            <person name="Levin E."/>
            <person name="Sela N."/>
            <person name="Selma-Lazaro C."/>
            <person name="Carmona L."/>
            <person name="Wisniewski M."/>
            <person name="Droby S."/>
            <person name="Gonzalez-Candelas L."/>
            <person name="Gabaldon T."/>
        </authorList>
    </citation>
    <scope>NUCLEOTIDE SEQUENCE [LARGE SCALE GENOMIC DNA]</scope>
    <source>
        <strain evidence="2 3">MD-8</strain>
    </source>
</reference>
<dbReference type="Gene3D" id="3.50.50.60">
    <property type="entry name" value="FAD/NAD(P)-binding domain"/>
    <property type="match status" value="1"/>
</dbReference>
<evidence type="ECO:0000259" key="1">
    <source>
        <dbReference type="Pfam" id="PF01266"/>
    </source>
</evidence>
<dbReference type="EMBL" id="JQFZ01000248">
    <property type="protein sequence ID" value="KGO53680.1"/>
    <property type="molecule type" value="Genomic_DNA"/>
</dbReference>
<protein>
    <submittedName>
        <fullName evidence="2">FAD dependent oxidoreductase</fullName>
    </submittedName>
</protein>
<dbReference type="VEuPathDB" id="FungiDB:PEXP_091670"/>
<dbReference type="PANTHER" id="PTHR13847">
    <property type="entry name" value="SARCOSINE DEHYDROGENASE-RELATED"/>
    <property type="match status" value="1"/>
</dbReference>
<dbReference type="Proteomes" id="UP000030143">
    <property type="component" value="Unassembled WGS sequence"/>
</dbReference>